<name>A0A1G6HY38_9FIRM</name>
<dbReference type="SUPFAM" id="SSF101262">
    <property type="entry name" value="Methenyltetrahydrofolate cyclohydrolase-like"/>
    <property type="match status" value="1"/>
</dbReference>
<dbReference type="InterPro" id="IPR036178">
    <property type="entry name" value="Formintransfe-cycloase-like_sf"/>
</dbReference>
<dbReference type="OrthoDB" id="7959174at2"/>
<feature type="domain" description="Cyclodeaminase/cyclohydrolase" evidence="1">
    <location>
        <begin position="24"/>
        <end position="201"/>
    </location>
</feature>
<dbReference type="GO" id="GO:0003824">
    <property type="term" value="F:catalytic activity"/>
    <property type="evidence" value="ECO:0007669"/>
    <property type="project" value="InterPro"/>
</dbReference>
<dbReference type="AlphaFoldDB" id="A0A1G6HY38"/>
<organism evidence="2 3">
    <name type="scientific">Succiniclasticum ruminis</name>
    <dbReference type="NCBI Taxonomy" id="40841"/>
    <lineage>
        <taxon>Bacteria</taxon>
        <taxon>Bacillati</taxon>
        <taxon>Bacillota</taxon>
        <taxon>Negativicutes</taxon>
        <taxon>Acidaminococcales</taxon>
        <taxon>Acidaminococcaceae</taxon>
        <taxon>Succiniclasticum</taxon>
    </lineage>
</organism>
<protein>
    <submittedName>
        <fullName evidence="2">Formiminotetrahydrofolate cyclodeaminase</fullName>
    </submittedName>
</protein>
<dbReference type="Gene3D" id="1.20.120.680">
    <property type="entry name" value="Formiminotetrahydrofolate cyclodeaminase monomer, up-and-down helical bundle"/>
    <property type="match status" value="1"/>
</dbReference>
<dbReference type="Proteomes" id="UP000198943">
    <property type="component" value="Unassembled WGS sequence"/>
</dbReference>
<evidence type="ECO:0000313" key="3">
    <source>
        <dbReference type="Proteomes" id="UP000198943"/>
    </source>
</evidence>
<dbReference type="Pfam" id="PF04961">
    <property type="entry name" value="FTCD_C"/>
    <property type="match status" value="1"/>
</dbReference>
<gene>
    <name evidence="2" type="ORF">SAMN04487864_101325</name>
</gene>
<proteinExistence type="predicted"/>
<evidence type="ECO:0000313" key="2">
    <source>
        <dbReference type="EMBL" id="SDB99131.1"/>
    </source>
</evidence>
<accession>A0A1G6HY38</accession>
<keyword evidence="3" id="KW-1185">Reference proteome</keyword>
<dbReference type="EMBL" id="FMYW01000001">
    <property type="protein sequence ID" value="SDB99131.1"/>
    <property type="molecule type" value="Genomic_DNA"/>
</dbReference>
<dbReference type="InterPro" id="IPR007044">
    <property type="entry name" value="Cyclodeamin/CycHdrlase"/>
</dbReference>
<evidence type="ECO:0000259" key="1">
    <source>
        <dbReference type="Pfam" id="PF04961"/>
    </source>
</evidence>
<reference evidence="3" key="1">
    <citation type="submission" date="2016-10" db="EMBL/GenBank/DDBJ databases">
        <authorList>
            <person name="Varghese N."/>
            <person name="Submissions S."/>
        </authorList>
    </citation>
    <scope>NUCLEOTIDE SEQUENCE [LARGE SCALE GENOMIC DNA]</scope>
    <source>
        <strain evidence="3">DSM 11005</strain>
    </source>
</reference>
<sequence length="225" mass="24070">MKPQDRGVTVKGEKPMETEFAKQSIEAFVQDLNSTKPMPGGGSAAAICGSMAAALAGMSAHMTAGKKKYAAVEDKMQQIMTATKLLQEEMLAMAQEDADMYSLVLQAYKLPKNTEEEAAQRAKAIEEASKTAVVASLKVTGACVRIMKLAYITVTEGNQMMVTDGSASALLARACQQVAAYNVRINLGGVKDAAVRDEAERMLASHLSEGEALQAKVLHEVEKRL</sequence>